<keyword evidence="5 12" id="KW-0812">Transmembrane</keyword>
<keyword evidence="14" id="KW-1185">Reference proteome</keyword>
<evidence type="ECO:0000256" key="12">
    <source>
        <dbReference type="SAM" id="Phobius"/>
    </source>
</evidence>
<evidence type="ECO:0000256" key="7">
    <source>
        <dbReference type="ARBA" id="ARBA00022927"/>
    </source>
</evidence>
<evidence type="ECO:0000256" key="10">
    <source>
        <dbReference type="ARBA" id="ARBA00023136"/>
    </source>
</evidence>
<keyword evidence="10 12" id="KW-0472">Membrane</keyword>
<dbReference type="Pfam" id="PF03839">
    <property type="entry name" value="Sec62"/>
    <property type="match status" value="1"/>
</dbReference>
<dbReference type="InterPro" id="IPR004728">
    <property type="entry name" value="Sec62"/>
</dbReference>
<evidence type="ECO:0000256" key="5">
    <source>
        <dbReference type="ARBA" id="ARBA00022692"/>
    </source>
</evidence>
<evidence type="ECO:0000256" key="8">
    <source>
        <dbReference type="ARBA" id="ARBA00022989"/>
    </source>
</evidence>
<sequence>MLTKNVDNMADKKKGRKRKEEYPDPNEKPEKPSKEEYEVAKWLRNNVPVKKTKFLYHNVQYFTGSKAVDALLASKWGTPQKEGTEPFFPTREHCIDFLDDMLRHKFFHRAKKVAVNEDMLKGAKKKKGDDKDKKQDKKDKDKKDEKEEKKVDKVKDEEIAESSVAEGRNQETSENEEERKKKKKKKVRLEMHMEQYFADTLDAYVWIYDPIPFHYWLFGTLVVLAGIGMCLFPLWPPQVRLVVYYLSMAVAGFLVFIIALAVIRFIVYCLIWILTLGKHHLWLFPNLTEDVGFFASFWPLYHYEYKGGDSSTKKKKKKKDKLSDNEDEAENVNENSELIKDKEDTTNEKEDVKNDEDDEEGTKGGDEAGSGSESENSSQQSQTGKDFEIVDRAEVEAQ</sequence>
<keyword evidence="4" id="KW-0813">Transport</keyword>
<evidence type="ECO:0000256" key="4">
    <source>
        <dbReference type="ARBA" id="ARBA00022448"/>
    </source>
</evidence>
<dbReference type="GO" id="GO:0031204">
    <property type="term" value="P:post-translational protein targeting to membrane, translocation"/>
    <property type="evidence" value="ECO:0007669"/>
    <property type="project" value="TreeGrafter"/>
</dbReference>
<dbReference type="EMBL" id="JAPXFL010000009">
    <property type="protein sequence ID" value="KAK9501753.1"/>
    <property type="molecule type" value="Genomic_DNA"/>
</dbReference>
<dbReference type="PANTHER" id="PTHR12443">
    <property type="entry name" value="TRANSLOCATION PROTEIN SEC62"/>
    <property type="match status" value="1"/>
</dbReference>
<evidence type="ECO:0000256" key="2">
    <source>
        <dbReference type="ARBA" id="ARBA00010604"/>
    </source>
</evidence>
<feature type="compositionally biased region" description="Basic and acidic residues" evidence="11">
    <location>
        <begin position="18"/>
        <end position="35"/>
    </location>
</feature>
<evidence type="ECO:0000256" key="1">
    <source>
        <dbReference type="ARBA" id="ARBA00004477"/>
    </source>
</evidence>
<evidence type="ECO:0000313" key="14">
    <source>
        <dbReference type="Proteomes" id="UP001461498"/>
    </source>
</evidence>
<comment type="similarity">
    <text evidence="2">Belongs to the SEC62 family.</text>
</comment>
<feature type="region of interest" description="Disordered" evidence="11">
    <location>
        <begin position="1"/>
        <end position="35"/>
    </location>
</feature>
<keyword evidence="8 12" id="KW-1133">Transmembrane helix</keyword>
<organism evidence="13 14">
    <name type="scientific">Rhynocoris fuscipes</name>
    <dbReference type="NCBI Taxonomy" id="488301"/>
    <lineage>
        <taxon>Eukaryota</taxon>
        <taxon>Metazoa</taxon>
        <taxon>Ecdysozoa</taxon>
        <taxon>Arthropoda</taxon>
        <taxon>Hexapoda</taxon>
        <taxon>Insecta</taxon>
        <taxon>Pterygota</taxon>
        <taxon>Neoptera</taxon>
        <taxon>Paraneoptera</taxon>
        <taxon>Hemiptera</taxon>
        <taxon>Heteroptera</taxon>
        <taxon>Panheteroptera</taxon>
        <taxon>Cimicomorpha</taxon>
        <taxon>Reduviidae</taxon>
        <taxon>Harpactorinae</taxon>
        <taxon>Harpactorini</taxon>
        <taxon>Rhynocoris</taxon>
    </lineage>
</organism>
<feature type="transmembrane region" description="Helical" evidence="12">
    <location>
        <begin position="241"/>
        <end position="274"/>
    </location>
</feature>
<protein>
    <recommendedName>
        <fullName evidence="3">Translocation protein SEC62</fullName>
    </recommendedName>
</protein>
<feature type="region of interest" description="Disordered" evidence="11">
    <location>
        <begin position="118"/>
        <end position="184"/>
    </location>
</feature>
<feature type="compositionally biased region" description="Basic and acidic residues" evidence="11">
    <location>
        <begin position="385"/>
        <end position="398"/>
    </location>
</feature>
<feature type="region of interest" description="Disordered" evidence="11">
    <location>
        <begin position="308"/>
        <end position="398"/>
    </location>
</feature>
<feature type="compositionally biased region" description="Low complexity" evidence="11">
    <location>
        <begin position="369"/>
        <end position="384"/>
    </location>
</feature>
<name>A0AAW1CY15_9HEMI</name>
<dbReference type="PANTHER" id="PTHR12443:SF9">
    <property type="entry name" value="TRANSLOCATION PROTEIN SEC62"/>
    <property type="match status" value="1"/>
</dbReference>
<evidence type="ECO:0000256" key="11">
    <source>
        <dbReference type="SAM" id="MobiDB-lite"/>
    </source>
</evidence>
<keyword evidence="6" id="KW-0256">Endoplasmic reticulum</keyword>
<comment type="subcellular location">
    <subcellularLocation>
        <location evidence="1">Endoplasmic reticulum membrane</location>
        <topology evidence="1">Multi-pass membrane protein</topology>
    </subcellularLocation>
</comment>
<reference evidence="13 14" key="1">
    <citation type="submission" date="2022-12" db="EMBL/GenBank/DDBJ databases">
        <title>Chromosome-level genome assembly of true bugs.</title>
        <authorList>
            <person name="Ma L."/>
            <person name="Li H."/>
        </authorList>
    </citation>
    <scope>NUCLEOTIDE SEQUENCE [LARGE SCALE GENOMIC DNA]</scope>
    <source>
        <strain evidence="13">Lab_2022b</strain>
    </source>
</reference>
<evidence type="ECO:0000313" key="13">
    <source>
        <dbReference type="EMBL" id="KAK9501753.1"/>
    </source>
</evidence>
<gene>
    <name evidence="13" type="ORF">O3M35_012424</name>
</gene>
<evidence type="ECO:0000256" key="6">
    <source>
        <dbReference type="ARBA" id="ARBA00022824"/>
    </source>
</evidence>
<accession>A0AAW1CY15</accession>
<feature type="transmembrane region" description="Helical" evidence="12">
    <location>
        <begin position="215"/>
        <end position="235"/>
    </location>
</feature>
<feature type="compositionally biased region" description="Basic and acidic residues" evidence="11">
    <location>
        <begin position="118"/>
        <end position="157"/>
    </location>
</feature>
<evidence type="ECO:0000256" key="9">
    <source>
        <dbReference type="ARBA" id="ARBA00023010"/>
    </source>
</evidence>
<feature type="compositionally biased region" description="Basic and acidic residues" evidence="11">
    <location>
        <begin position="337"/>
        <end position="352"/>
    </location>
</feature>
<dbReference type="GO" id="GO:0005789">
    <property type="term" value="C:endoplasmic reticulum membrane"/>
    <property type="evidence" value="ECO:0007669"/>
    <property type="project" value="UniProtKB-SubCell"/>
</dbReference>
<keyword evidence="7" id="KW-0653">Protein transport</keyword>
<dbReference type="Proteomes" id="UP001461498">
    <property type="component" value="Unassembled WGS sequence"/>
</dbReference>
<comment type="caution">
    <text evidence="13">The sequence shown here is derived from an EMBL/GenBank/DDBJ whole genome shotgun (WGS) entry which is preliminary data.</text>
</comment>
<dbReference type="AlphaFoldDB" id="A0AAW1CY15"/>
<keyword evidence="9" id="KW-0811">Translocation</keyword>
<proteinExistence type="inferred from homology"/>
<evidence type="ECO:0000256" key="3">
    <source>
        <dbReference type="ARBA" id="ARBA00021257"/>
    </source>
</evidence>